<evidence type="ECO:0000256" key="2">
    <source>
        <dbReference type="ARBA" id="ARBA00004651"/>
    </source>
</evidence>
<dbReference type="InterPro" id="IPR004358">
    <property type="entry name" value="Sig_transdc_His_kin-like_C"/>
</dbReference>
<keyword evidence="10" id="KW-0067">ATP-binding</keyword>
<comment type="caution">
    <text evidence="17">The sequence shown here is derived from an EMBL/GenBank/DDBJ whole genome shotgun (WGS) entry which is preliminary data.</text>
</comment>
<evidence type="ECO:0000256" key="14">
    <source>
        <dbReference type="SAM" id="Phobius"/>
    </source>
</evidence>
<keyword evidence="7 14" id="KW-0812">Transmembrane</keyword>
<keyword evidence="8" id="KW-0547">Nucleotide-binding</keyword>
<comment type="catalytic activity">
    <reaction evidence="1">
        <text>ATP + protein L-histidine = ADP + protein N-phospho-L-histidine.</text>
        <dbReference type="EC" id="2.7.13.3"/>
    </reaction>
</comment>
<dbReference type="PANTHER" id="PTHR45528:SF8">
    <property type="entry name" value="HISTIDINE KINASE"/>
    <property type="match status" value="1"/>
</dbReference>
<comment type="subcellular location">
    <subcellularLocation>
        <location evidence="2">Cell membrane</location>
        <topology evidence="2">Multi-pass membrane protein</topology>
    </subcellularLocation>
</comment>
<evidence type="ECO:0000313" key="17">
    <source>
        <dbReference type="EMBL" id="OCA82757.1"/>
    </source>
</evidence>
<keyword evidence="18" id="KW-1185">Reference proteome</keyword>
<keyword evidence="11 14" id="KW-1133">Transmembrane helix</keyword>
<evidence type="ECO:0000256" key="8">
    <source>
        <dbReference type="ARBA" id="ARBA00022741"/>
    </source>
</evidence>
<sequence length="360" mass="41051">MKVIKMRNNLIVKLLVAVAISFFVSVSVLVFLSQQFILHFYMKFLTEFSVAKYNFIMFFIYSIAITSFVICFLLLVHKKIKYLKLITESVQQIANGKLGLMIEARGKDELAQLAININDMSKELAGKFEHERRLESAKNELITNVSHDLRTPLTSIIGYLDLLRKGQYTSEQQLKGYLGTTYSKSKRLEYLINELFEYTKLSSPDVTLNLVEVDLTGLLEQLIGEYIPIAEKEQLQIHKTITEAKIPILFDIEKMVRVYENLLMNAINYSAKPSELRISCEADGAKAVIKVSNKVEHPPADDVSKLFERFFTGEKARTDKQGTGLGLAISKRIVELHHGMVAAEYEEGWITFIVEHPLQT</sequence>
<gene>
    <name evidence="17" type="ORF">A8F95_13500</name>
</gene>
<dbReference type="InterPro" id="IPR003660">
    <property type="entry name" value="HAMP_dom"/>
</dbReference>
<dbReference type="SUPFAM" id="SSF55874">
    <property type="entry name" value="ATPase domain of HSP90 chaperone/DNA topoisomerase II/histidine kinase"/>
    <property type="match status" value="1"/>
</dbReference>
<dbReference type="Pfam" id="PF00512">
    <property type="entry name" value="HisKA"/>
    <property type="match status" value="1"/>
</dbReference>
<organism evidence="17 18">
    <name type="scientific">Pseudobacillus wudalianchiensis</name>
    <dbReference type="NCBI Taxonomy" id="1743143"/>
    <lineage>
        <taxon>Bacteria</taxon>
        <taxon>Bacillati</taxon>
        <taxon>Bacillota</taxon>
        <taxon>Bacilli</taxon>
        <taxon>Bacillales</taxon>
        <taxon>Bacillaceae</taxon>
        <taxon>Pseudobacillus</taxon>
    </lineage>
</organism>
<keyword evidence="12" id="KW-0902">Two-component regulatory system</keyword>
<evidence type="ECO:0000256" key="4">
    <source>
        <dbReference type="ARBA" id="ARBA00022475"/>
    </source>
</evidence>
<dbReference type="AlphaFoldDB" id="A0A1B9AG00"/>
<dbReference type="PRINTS" id="PR00344">
    <property type="entry name" value="BCTRLSENSOR"/>
</dbReference>
<dbReference type="FunFam" id="1.10.287.130:FF:000008">
    <property type="entry name" value="Two-component sensor histidine kinase"/>
    <property type="match status" value="1"/>
</dbReference>
<evidence type="ECO:0000256" key="6">
    <source>
        <dbReference type="ARBA" id="ARBA00022679"/>
    </source>
</evidence>
<evidence type="ECO:0000256" key="13">
    <source>
        <dbReference type="ARBA" id="ARBA00023136"/>
    </source>
</evidence>
<dbReference type="PANTHER" id="PTHR45528">
    <property type="entry name" value="SENSOR HISTIDINE KINASE CPXA"/>
    <property type="match status" value="1"/>
</dbReference>
<dbReference type="GO" id="GO:0005886">
    <property type="term" value="C:plasma membrane"/>
    <property type="evidence" value="ECO:0007669"/>
    <property type="project" value="UniProtKB-SubCell"/>
</dbReference>
<dbReference type="InterPro" id="IPR005467">
    <property type="entry name" value="His_kinase_dom"/>
</dbReference>
<evidence type="ECO:0000256" key="9">
    <source>
        <dbReference type="ARBA" id="ARBA00022777"/>
    </source>
</evidence>
<dbReference type="PROSITE" id="PS50109">
    <property type="entry name" value="HIS_KIN"/>
    <property type="match status" value="1"/>
</dbReference>
<dbReference type="InterPro" id="IPR050398">
    <property type="entry name" value="HssS/ArlS-like"/>
</dbReference>
<evidence type="ECO:0000256" key="7">
    <source>
        <dbReference type="ARBA" id="ARBA00022692"/>
    </source>
</evidence>
<dbReference type="InterPro" id="IPR003661">
    <property type="entry name" value="HisK_dim/P_dom"/>
</dbReference>
<evidence type="ECO:0000313" key="18">
    <source>
        <dbReference type="Proteomes" id="UP000092578"/>
    </source>
</evidence>
<evidence type="ECO:0000256" key="11">
    <source>
        <dbReference type="ARBA" id="ARBA00022989"/>
    </source>
</evidence>
<feature type="transmembrane region" description="Helical" evidence="14">
    <location>
        <begin position="53"/>
        <end position="76"/>
    </location>
</feature>
<evidence type="ECO:0000256" key="5">
    <source>
        <dbReference type="ARBA" id="ARBA00022553"/>
    </source>
</evidence>
<feature type="transmembrane region" description="Helical" evidence="14">
    <location>
        <begin position="12"/>
        <end position="33"/>
    </location>
</feature>
<dbReference type="SUPFAM" id="SSF47384">
    <property type="entry name" value="Homodimeric domain of signal transducing histidine kinase"/>
    <property type="match status" value="1"/>
</dbReference>
<dbReference type="SUPFAM" id="SSF158472">
    <property type="entry name" value="HAMP domain-like"/>
    <property type="match status" value="1"/>
</dbReference>
<reference evidence="18" key="1">
    <citation type="submission" date="2016-05" db="EMBL/GenBank/DDBJ databases">
        <authorList>
            <person name="Liu B."/>
            <person name="Wang J."/>
            <person name="Zhu Y."/>
            <person name="Liu G."/>
            <person name="Chen Q."/>
            <person name="Chen Z."/>
            <person name="Lan J."/>
            <person name="Che J."/>
            <person name="Ge C."/>
            <person name="Shi H."/>
            <person name="Pan Z."/>
            <person name="Liu X."/>
        </authorList>
    </citation>
    <scope>NUCLEOTIDE SEQUENCE [LARGE SCALE GENOMIC DNA]</scope>
    <source>
        <strain evidence="18">FJAT-27215</strain>
    </source>
</reference>
<feature type="domain" description="Histidine kinase" evidence="15">
    <location>
        <begin position="144"/>
        <end position="360"/>
    </location>
</feature>
<dbReference type="PROSITE" id="PS50885">
    <property type="entry name" value="HAMP"/>
    <property type="match status" value="1"/>
</dbReference>
<dbReference type="Gene3D" id="3.30.565.10">
    <property type="entry name" value="Histidine kinase-like ATPase, C-terminal domain"/>
    <property type="match status" value="1"/>
</dbReference>
<dbReference type="GO" id="GO:0005524">
    <property type="term" value="F:ATP binding"/>
    <property type="evidence" value="ECO:0007669"/>
    <property type="project" value="UniProtKB-KW"/>
</dbReference>
<feature type="domain" description="HAMP" evidence="16">
    <location>
        <begin position="77"/>
        <end position="129"/>
    </location>
</feature>
<dbReference type="CDD" id="cd06225">
    <property type="entry name" value="HAMP"/>
    <property type="match status" value="1"/>
</dbReference>
<evidence type="ECO:0000256" key="12">
    <source>
        <dbReference type="ARBA" id="ARBA00023012"/>
    </source>
</evidence>
<evidence type="ECO:0000256" key="1">
    <source>
        <dbReference type="ARBA" id="ARBA00000085"/>
    </source>
</evidence>
<keyword evidence="6" id="KW-0808">Transferase</keyword>
<dbReference type="EMBL" id="MAYT01000029">
    <property type="protein sequence ID" value="OCA82757.1"/>
    <property type="molecule type" value="Genomic_DNA"/>
</dbReference>
<dbReference type="Gene3D" id="6.10.340.10">
    <property type="match status" value="1"/>
</dbReference>
<dbReference type="Pfam" id="PF00672">
    <property type="entry name" value="HAMP"/>
    <property type="match status" value="1"/>
</dbReference>
<dbReference type="Pfam" id="PF02518">
    <property type="entry name" value="HATPase_c"/>
    <property type="match status" value="1"/>
</dbReference>
<dbReference type="SMART" id="SM00388">
    <property type="entry name" value="HisKA"/>
    <property type="match status" value="1"/>
</dbReference>
<accession>A0A1B9AG00</accession>
<keyword evidence="5" id="KW-0597">Phosphoprotein</keyword>
<name>A0A1B9AG00_9BACI</name>
<dbReference type="SMART" id="SM00387">
    <property type="entry name" value="HATPase_c"/>
    <property type="match status" value="1"/>
</dbReference>
<evidence type="ECO:0000259" key="15">
    <source>
        <dbReference type="PROSITE" id="PS50109"/>
    </source>
</evidence>
<dbReference type="EC" id="2.7.13.3" evidence="3"/>
<keyword evidence="9 17" id="KW-0418">Kinase</keyword>
<dbReference type="GO" id="GO:0000155">
    <property type="term" value="F:phosphorelay sensor kinase activity"/>
    <property type="evidence" value="ECO:0007669"/>
    <property type="project" value="InterPro"/>
</dbReference>
<dbReference type="InterPro" id="IPR003594">
    <property type="entry name" value="HATPase_dom"/>
</dbReference>
<evidence type="ECO:0000256" key="3">
    <source>
        <dbReference type="ARBA" id="ARBA00012438"/>
    </source>
</evidence>
<protein>
    <recommendedName>
        <fullName evidence="3">histidine kinase</fullName>
        <ecNumber evidence="3">2.7.13.3</ecNumber>
    </recommendedName>
</protein>
<evidence type="ECO:0000256" key="10">
    <source>
        <dbReference type="ARBA" id="ARBA00022840"/>
    </source>
</evidence>
<dbReference type="InterPro" id="IPR036890">
    <property type="entry name" value="HATPase_C_sf"/>
</dbReference>
<dbReference type="Gene3D" id="1.10.287.130">
    <property type="match status" value="1"/>
</dbReference>
<dbReference type="InterPro" id="IPR036097">
    <property type="entry name" value="HisK_dim/P_sf"/>
</dbReference>
<dbReference type="Proteomes" id="UP000092578">
    <property type="component" value="Unassembled WGS sequence"/>
</dbReference>
<dbReference type="RefSeq" id="WP_065411632.1">
    <property type="nucleotide sequence ID" value="NZ_MAYT01000029.1"/>
</dbReference>
<keyword evidence="13 14" id="KW-0472">Membrane</keyword>
<proteinExistence type="predicted"/>
<evidence type="ECO:0000259" key="16">
    <source>
        <dbReference type="PROSITE" id="PS50885"/>
    </source>
</evidence>
<dbReference type="CDD" id="cd00082">
    <property type="entry name" value="HisKA"/>
    <property type="match status" value="1"/>
</dbReference>
<keyword evidence="4" id="KW-1003">Cell membrane</keyword>